<dbReference type="PANTHER" id="PTHR30413">
    <property type="entry name" value="INNER MEMBRANE TRANSPORT PERMEASE"/>
    <property type="match status" value="1"/>
</dbReference>
<dbReference type="AlphaFoldDB" id="A0A0N7M192"/>
<comment type="subcellular location">
    <subcellularLocation>
        <location evidence="1">Cell membrane</location>
        <topology evidence="1">Multi-pass membrane protein</topology>
    </subcellularLocation>
</comment>
<keyword evidence="9 10" id="KW-0472">Membrane</keyword>
<keyword evidence="8" id="KW-0625">Polysaccharide transport</keyword>
<keyword evidence="5" id="KW-0762">Sugar transport</keyword>
<dbReference type="InterPro" id="IPR000412">
    <property type="entry name" value="ABC_2_transport"/>
</dbReference>
<dbReference type="PRINTS" id="PR00164">
    <property type="entry name" value="ABC2TRNSPORT"/>
</dbReference>
<dbReference type="STRING" id="441103.TRN7648_04159"/>
<dbReference type="GO" id="GO:0043190">
    <property type="term" value="C:ATP-binding cassette (ABC) transporter complex"/>
    <property type="evidence" value="ECO:0007669"/>
    <property type="project" value="InterPro"/>
</dbReference>
<keyword evidence="3" id="KW-0813">Transport</keyword>
<feature type="domain" description="ABC-2 type transporter transmembrane" evidence="11">
    <location>
        <begin position="28"/>
        <end position="234"/>
    </location>
</feature>
<proteinExistence type="inferred from homology"/>
<evidence type="ECO:0000256" key="10">
    <source>
        <dbReference type="SAM" id="Phobius"/>
    </source>
</evidence>
<dbReference type="EMBL" id="CYSE01000017">
    <property type="protein sequence ID" value="CUH82617.1"/>
    <property type="molecule type" value="Genomic_DNA"/>
</dbReference>
<dbReference type="RefSeq" id="WP_234988915.1">
    <property type="nucleotide sequence ID" value="NZ_CYSE01000017.1"/>
</dbReference>
<evidence type="ECO:0000259" key="11">
    <source>
        <dbReference type="Pfam" id="PF01061"/>
    </source>
</evidence>
<gene>
    <name evidence="12" type="primary">kpsM</name>
    <name evidence="12" type="ORF">TRN7648_04159</name>
</gene>
<feature type="transmembrane region" description="Helical" evidence="10">
    <location>
        <begin position="188"/>
        <end position="206"/>
    </location>
</feature>
<dbReference type="GO" id="GO:0140359">
    <property type="term" value="F:ABC-type transporter activity"/>
    <property type="evidence" value="ECO:0007669"/>
    <property type="project" value="InterPro"/>
</dbReference>
<feature type="transmembrane region" description="Helical" evidence="10">
    <location>
        <begin position="73"/>
        <end position="91"/>
    </location>
</feature>
<feature type="transmembrane region" description="Helical" evidence="10">
    <location>
        <begin position="45"/>
        <end position="67"/>
    </location>
</feature>
<accession>A0A0N7M192</accession>
<keyword evidence="6 10" id="KW-0812">Transmembrane</keyword>
<evidence type="ECO:0000256" key="4">
    <source>
        <dbReference type="ARBA" id="ARBA00022475"/>
    </source>
</evidence>
<reference evidence="12 13" key="1">
    <citation type="submission" date="2015-09" db="EMBL/GenBank/DDBJ databases">
        <authorList>
            <consortium name="Swine Surveillance"/>
        </authorList>
    </citation>
    <scope>NUCLEOTIDE SEQUENCE [LARGE SCALE GENOMIC DNA]</scope>
    <source>
        <strain evidence="12 13">CECT 7648</strain>
    </source>
</reference>
<evidence type="ECO:0000256" key="6">
    <source>
        <dbReference type="ARBA" id="ARBA00022692"/>
    </source>
</evidence>
<evidence type="ECO:0000256" key="9">
    <source>
        <dbReference type="ARBA" id="ARBA00023136"/>
    </source>
</evidence>
<evidence type="ECO:0000313" key="13">
    <source>
        <dbReference type="Proteomes" id="UP000054935"/>
    </source>
</evidence>
<dbReference type="Pfam" id="PF01061">
    <property type="entry name" value="ABC2_membrane"/>
    <property type="match status" value="1"/>
</dbReference>
<evidence type="ECO:0000313" key="12">
    <source>
        <dbReference type="EMBL" id="CUH82617.1"/>
    </source>
</evidence>
<evidence type="ECO:0000256" key="3">
    <source>
        <dbReference type="ARBA" id="ARBA00022448"/>
    </source>
</evidence>
<feature type="transmembrane region" description="Helical" evidence="10">
    <location>
        <begin position="161"/>
        <end position="182"/>
    </location>
</feature>
<keyword evidence="4" id="KW-1003">Cell membrane</keyword>
<keyword evidence="7 10" id="KW-1133">Transmembrane helix</keyword>
<evidence type="ECO:0000256" key="5">
    <source>
        <dbReference type="ARBA" id="ARBA00022597"/>
    </source>
</evidence>
<comment type="similarity">
    <text evidence="2">Belongs to the ABC-2 integral membrane protein family.</text>
</comment>
<sequence length="273" mass="30440">MTETADIPPPLPMRAPTARKWGHARTTLALILREMSARYGRSPGGYVWAVFEPLGMILFLALGFSLLLRTPPLGNNFLLFYATGYLAYGLFQKNARFVMHALNFSRNLLRYPAVTWIDAVMGRWILNSLTEFLVAFILFAGILAVLDTAVSLIFGPILLGFALASLLGGGIGLINCVVQGVFPVWGTIWGIVTRPLFLGSGVIWLYRDLPTGAQDILWWNPLLHITGLVRSGFYPTYEPHYVSVLYVLGWGMVTTALGLLLLRRYHLEILARR</sequence>
<organism evidence="12 13">
    <name type="scientific">Tropicibacter naphthalenivorans</name>
    <dbReference type="NCBI Taxonomy" id="441103"/>
    <lineage>
        <taxon>Bacteria</taxon>
        <taxon>Pseudomonadati</taxon>
        <taxon>Pseudomonadota</taxon>
        <taxon>Alphaproteobacteria</taxon>
        <taxon>Rhodobacterales</taxon>
        <taxon>Roseobacteraceae</taxon>
        <taxon>Tropicibacter</taxon>
    </lineage>
</organism>
<dbReference type="InterPro" id="IPR013525">
    <property type="entry name" value="ABC2_TM"/>
</dbReference>
<feature type="transmembrane region" description="Helical" evidence="10">
    <location>
        <begin position="243"/>
        <end position="262"/>
    </location>
</feature>
<dbReference type="GO" id="GO:0015920">
    <property type="term" value="P:lipopolysaccharide transport"/>
    <property type="evidence" value="ECO:0007669"/>
    <property type="project" value="TreeGrafter"/>
</dbReference>
<keyword evidence="13" id="KW-1185">Reference proteome</keyword>
<dbReference type="GO" id="GO:0015774">
    <property type="term" value="P:polysaccharide transport"/>
    <property type="evidence" value="ECO:0007669"/>
    <property type="project" value="UniProtKB-KW"/>
</dbReference>
<dbReference type="Proteomes" id="UP000054935">
    <property type="component" value="Unassembled WGS sequence"/>
</dbReference>
<evidence type="ECO:0000256" key="8">
    <source>
        <dbReference type="ARBA" id="ARBA00023047"/>
    </source>
</evidence>
<evidence type="ECO:0000256" key="7">
    <source>
        <dbReference type="ARBA" id="ARBA00022989"/>
    </source>
</evidence>
<feature type="transmembrane region" description="Helical" evidence="10">
    <location>
        <begin position="132"/>
        <end position="154"/>
    </location>
</feature>
<evidence type="ECO:0000256" key="2">
    <source>
        <dbReference type="ARBA" id="ARBA00007783"/>
    </source>
</evidence>
<dbReference type="PANTHER" id="PTHR30413:SF10">
    <property type="entry name" value="CAPSULE POLYSACCHARIDE EXPORT INNER-MEMBRANE PROTEIN CTRC"/>
    <property type="match status" value="1"/>
</dbReference>
<evidence type="ECO:0000256" key="1">
    <source>
        <dbReference type="ARBA" id="ARBA00004651"/>
    </source>
</evidence>
<name>A0A0N7M192_9RHOB</name>
<protein>
    <submittedName>
        <fullName evidence="12">Polysialic acid transport protein KpsM</fullName>
    </submittedName>
</protein>